<sequence>MVDFDALIGSIWQENTVDFRARDKLQVRGTFKPFEVVPNNGGSDLTLRRVTGKEETLIKCTIDIDNPGVEGHTKNASDKEGSGSDDIDDLRICQRLTMNVQISKVPSEEENPRMAFLCSYTKGPYFPDLNDNLKEAFRNVIKARGINSSLANTIMEHLTNHYASEYVDWLKKTRQFLGR</sequence>
<dbReference type="InterPro" id="IPR003428">
    <property type="entry name" value="MAM33"/>
</dbReference>
<evidence type="ECO:0000313" key="2">
    <source>
        <dbReference type="EMBL" id="KAH7442787.1"/>
    </source>
</evidence>
<evidence type="ECO:0000313" key="3">
    <source>
        <dbReference type="Proteomes" id="UP000825935"/>
    </source>
</evidence>
<dbReference type="PANTHER" id="PTHR10826">
    <property type="entry name" value="COMPLEMENT COMPONENT 1"/>
    <property type="match status" value="1"/>
</dbReference>
<gene>
    <name evidence="1" type="ORF">KP509_02G002000</name>
    <name evidence="2" type="ORF">KP509_02G002100</name>
</gene>
<dbReference type="InterPro" id="IPR036561">
    <property type="entry name" value="MAM33_sf"/>
</dbReference>
<dbReference type="SUPFAM" id="SSF54529">
    <property type="entry name" value="Mitochondrial glycoprotein MAM33-like"/>
    <property type="match status" value="1"/>
</dbReference>
<evidence type="ECO:0000313" key="1">
    <source>
        <dbReference type="EMBL" id="KAH7442786.1"/>
    </source>
</evidence>
<accession>A0A8T2V9Y9</accession>
<dbReference type="EMBL" id="CM035407">
    <property type="protein sequence ID" value="KAH7442787.1"/>
    <property type="molecule type" value="Genomic_DNA"/>
</dbReference>
<dbReference type="OrthoDB" id="278212at2759"/>
<comment type="caution">
    <text evidence="1">The sequence shown here is derived from an EMBL/GenBank/DDBJ whole genome shotgun (WGS) entry which is preliminary data.</text>
</comment>
<dbReference type="PANTHER" id="PTHR10826:SF1">
    <property type="entry name" value="COMPLEMENT COMPONENT 1 Q SUBCOMPONENT-BINDING PROTEIN, MITOCHONDRIAL"/>
    <property type="match status" value="1"/>
</dbReference>
<organism evidence="1 3">
    <name type="scientific">Ceratopteris richardii</name>
    <name type="common">Triangle waterfern</name>
    <dbReference type="NCBI Taxonomy" id="49495"/>
    <lineage>
        <taxon>Eukaryota</taxon>
        <taxon>Viridiplantae</taxon>
        <taxon>Streptophyta</taxon>
        <taxon>Embryophyta</taxon>
        <taxon>Tracheophyta</taxon>
        <taxon>Polypodiopsida</taxon>
        <taxon>Polypodiidae</taxon>
        <taxon>Polypodiales</taxon>
        <taxon>Pteridineae</taxon>
        <taxon>Pteridaceae</taxon>
        <taxon>Parkerioideae</taxon>
        <taxon>Ceratopteris</taxon>
    </lineage>
</organism>
<dbReference type="Proteomes" id="UP000825935">
    <property type="component" value="Chromosome 2"/>
</dbReference>
<proteinExistence type="predicted"/>
<keyword evidence="3" id="KW-1185">Reference proteome</keyword>
<dbReference type="Gene3D" id="3.10.280.10">
    <property type="entry name" value="Mitochondrial glycoprotein"/>
    <property type="match status" value="1"/>
</dbReference>
<dbReference type="GO" id="GO:0005759">
    <property type="term" value="C:mitochondrial matrix"/>
    <property type="evidence" value="ECO:0007669"/>
    <property type="project" value="InterPro"/>
</dbReference>
<name>A0A8T2V9Y9_CERRI</name>
<dbReference type="EMBL" id="CM035407">
    <property type="protein sequence ID" value="KAH7442786.1"/>
    <property type="molecule type" value="Genomic_DNA"/>
</dbReference>
<reference evidence="1" key="1">
    <citation type="submission" date="2021-08" db="EMBL/GenBank/DDBJ databases">
        <title>WGS assembly of Ceratopteris richardii.</title>
        <authorList>
            <person name="Marchant D.B."/>
            <person name="Chen G."/>
            <person name="Jenkins J."/>
            <person name="Shu S."/>
            <person name="Leebens-Mack J."/>
            <person name="Grimwood J."/>
            <person name="Schmutz J."/>
            <person name="Soltis P."/>
            <person name="Soltis D."/>
            <person name="Chen Z.-H."/>
        </authorList>
    </citation>
    <scope>NUCLEOTIDE SEQUENCE</scope>
    <source>
        <strain evidence="1">Whitten #5841</strain>
        <tissue evidence="1">Leaf</tissue>
    </source>
</reference>
<dbReference type="AlphaFoldDB" id="A0A8T2V9Y9"/>
<dbReference type="Pfam" id="PF02330">
    <property type="entry name" value="MAM33"/>
    <property type="match status" value="1"/>
</dbReference>
<protein>
    <submittedName>
        <fullName evidence="1">Uncharacterized protein</fullName>
    </submittedName>
</protein>